<sequence length="59" mass="7180">MESINHSINQFWFVNFHDLHHNNQTLQQGLCVSMKQHARKSFRYRLSMFPIIKYLSRNS</sequence>
<evidence type="ECO:0000313" key="1">
    <source>
        <dbReference type="EMBL" id="MBW92602.1"/>
    </source>
</evidence>
<dbReference type="AlphaFoldDB" id="A0A2P2JGK2"/>
<accession>A0A2P2JGK2</accession>
<name>A0A2P2JGK2_RHIMU</name>
<organism evidence="1">
    <name type="scientific">Rhizophora mucronata</name>
    <name type="common">Asiatic mangrove</name>
    <dbReference type="NCBI Taxonomy" id="61149"/>
    <lineage>
        <taxon>Eukaryota</taxon>
        <taxon>Viridiplantae</taxon>
        <taxon>Streptophyta</taxon>
        <taxon>Embryophyta</taxon>
        <taxon>Tracheophyta</taxon>
        <taxon>Spermatophyta</taxon>
        <taxon>Magnoliopsida</taxon>
        <taxon>eudicotyledons</taxon>
        <taxon>Gunneridae</taxon>
        <taxon>Pentapetalae</taxon>
        <taxon>rosids</taxon>
        <taxon>fabids</taxon>
        <taxon>Malpighiales</taxon>
        <taxon>Rhizophoraceae</taxon>
        <taxon>Rhizophora</taxon>
    </lineage>
</organism>
<dbReference type="EMBL" id="GGEC01012119">
    <property type="protein sequence ID" value="MBW92602.1"/>
    <property type="molecule type" value="Transcribed_RNA"/>
</dbReference>
<proteinExistence type="predicted"/>
<reference evidence="1" key="1">
    <citation type="submission" date="2018-02" db="EMBL/GenBank/DDBJ databases">
        <title>Rhizophora mucronata_Transcriptome.</title>
        <authorList>
            <person name="Meera S.P."/>
            <person name="Sreeshan A."/>
            <person name="Augustine A."/>
        </authorList>
    </citation>
    <scope>NUCLEOTIDE SEQUENCE</scope>
    <source>
        <tissue evidence="1">Leaf</tissue>
    </source>
</reference>
<protein>
    <submittedName>
        <fullName evidence="1">Uncharacterized protein</fullName>
    </submittedName>
</protein>